<evidence type="ECO:0000259" key="6">
    <source>
        <dbReference type="Pfam" id="PF02797"/>
    </source>
</evidence>
<dbReference type="eggNOG" id="ENOG502QRSY">
    <property type="taxonomic scope" value="Eukaryota"/>
</dbReference>
<protein>
    <recommendedName>
        <fullName evidence="9">Chalcone/stilbene synthase N-terminal domain-containing protein</fullName>
    </recommendedName>
</protein>
<dbReference type="GO" id="GO:0010208">
    <property type="term" value="P:pollen wall assembly"/>
    <property type="evidence" value="ECO:0007669"/>
    <property type="project" value="UniProtKB-ARBA"/>
</dbReference>
<dbReference type="Gramene" id="ORUFI11G16690.1">
    <property type="protein sequence ID" value="ORUFI11G16690.1"/>
    <property type="gene ID" value="ORUFI11G16690"/>
</dbReference>
<dbReference type="InterPro" id="IPR016039">
    <property type="entry name" value="Thiolase-like"/>
</dbReference>
<proteinExistence type="inferred from homology"/>
<dbReference type="Pfam" id="PF02797">
    <property type="entry name" value="Chal_sti_synt_C"/>
    <property type="match status" value="1"/>
</dbReference>
<evidence type="ECO:0000313" key="8">
    <source>
        <dbReference type="Proteomes" id="UP000008022"/>
    </source>
</evidence>
<evidence type="ECO:0000256" key="4">
    <source>
        <dbReference type="SAM" id="MobiDB-lite"/>
    </source>
</evidence>
<evidence type="ECO:0000259" key="5">
    <source>
        <dbReference type="Pfam" id="PF00195"/>
    </source>
</evidence>
<dbReference type="FunFam" id="3.40.47.10:FF:000014">
    <property type="entry name" value="Chalcone synthase 1"/>
    <property type="match status" value="1"/>
</dbReference>
<dbReference type="SUPFAM" id="SSF53901">
    <property type="entry name" value="Thiolase-like"/>
    <property type="match status" value="2"/>
</dbReference>
<comment type="similarity">
    <text evidence="1 3">Belongs to the thiolase-like superfamily. Chalcone/stilbene synthases family.</text>
</comment>
<feature type="domain" description="Chalcone/stilbene synthase C-terminal" evidence="6">
    <location>
        <begin position="253"/>
        <end position="405"/>
    </location>
</feature>
<dbReference type="Pfam" id="PF00195">
    <property type="entry name" value="Chal_sti_synt_N"/>
    <property type="match status" value="1"/>
</dbReference>
<dbReference type="PIRSF" id="PIRSF000451">
    <property type="entry name" value="PKS_III"/>
    <property type="match status" value="1"/>
</dbReference>
<dbReference type="EnsemblPlants" id="ORUFI11G16690.1">
    <property type="protein sequence ID" value="ORUFI11G16690.1"/>
    <property type="gene ID" value="ORUFI11G16690"/>
</dbReference>
<dbReference type="Proteomes" id="UP000008022">
    <property type="component" value="Unassembled WGS sequence"/>
</dbReference>
<dbReference type="InterPro" id="IPR011141">
    <property type="entry name" value="Polyketide_synthase_type-III"/>
</dbReference>
<reference evidence="8" key="1">
    <citation type="submission" date="2013-06" db="EMBL/GenBank/DDBJ databases">
        <authorList>
            <person name="Zhao Q."/>
        </authorList>
    </citation>
    <scope>NUCLEOTIDE SEQUENCE</scope>
    <source>
        <strain evidence="8">cv. W1943</strain>
    </source>
</reference>
<name>A0A0E0R986_ORYRU</name>
<dbReference type="GO" id="GO:0030639">
    <property type="term" value="P:polyketide biosynthetic process"/>
    <property type="evidence" value="ECO:0007669"/>
    <property type="project" value="TreeGrafter"/>
</dbReference>
<keyword evidence="3" id="KW-0808">Transferase</keyword>
<dbReference type="AlphaFoldDB" id="A0A0E0R986"/>
<keyword evidence="8" id="KW-1185">Reference proteome</keyword>
<feature type="domain" description="Chalcone/stilbene synthase N-terminal" evidence="5">
    <location>
        <begin position="28"/>
        <end position="241"/>
    </location>
</feature>
<feature type="active site" description="Acyl-thioester intermediate" evidence="2">
    <location>
        <position position="177"/>
    </location>
</feature>
<dbReference type="InterPro" id="IPR012328">
    <property type="entry name" value="Chalcone/stilbene_synt_C"/>
</dbReference>
<dbReference type="STRING" id="4529.A0A0E0R986"/>
<dbReference type="FunFam" id="3.40.47.10:FF:000025">
    <property type="entry name" value="Chalcone synthase 2"/>
    <property type="match status" value="1"/>
</dbReference>
<evidence type="ECO:0000256" key="1">
    <source>
        <dbReference type="ARBA" id="ARBA00005531"/>
    </source>
</evidence>
<dbReference type="InterPro" id="IPR001099">
    <property type="entry name" value="Chalcone/stilbene_synt_N"/>
</dbReference>
<dbReference type="OMA" id="RTYSTRC"/>
<evidence type="ECO:0000313" key="7">
    <source>
        <dbReference type="EnsemblPlants" id="ORUFI11G16690.1"/>
    </source>
</evidence>
<dbReference type="PANTHER" id="PTHR11877">
    <property type="entry name" value="HYDROXYMETHYLGLUTARYL-COA SYNTHASE"/>
    <property type="match status" value="1"/>
</dbReference>
<dbReference type="HOGENOM" id="CLU_034992_2_0_1"/>
<reference evidence="7" key="2">
    <citation type="submission" date="2015-06" db="UniProtKB">
        <authorList>
            <consortium name="EnsemblPlants"/>
        </authorList>
    </citation>
    <scope>IDENTIFICATION</scope>
</reference>
<evidence type="ECO:0000256" key="3">
    <source>
        <dbReference type="RuleBase" id="RU003633"/>
    </source>
</evidence>
<evidence type="ECO:0008006" key="9">
    <source>
        <dbReference type="Google" id="ProtNLM"/>
    </source>
</evidence>
<sequence>MATPTAASRRPAVTSPCGGGGDGHGHRHAAVLAIGTANPASWVTQEEYVDWYFRVTNSEHLADLKAKMKRICDKSGIKKRHFHLTEELLADHPDFADRAQPSLDARLDVAAAAVPELAAAAAARKAIAEWGRPAGDITHLVVTTNSGGHVVGADVRLARVLGLRPTVRRTLLYLGGCSAGSGALRLAKDLAENTPGARVLVACAELNLIAFRGPEDGCLDTLILQGIFGDGAGAAVVGADPVVPVERPIFYMASASQTTIPGTEHAITGQLRKGGLDYHIAHEMPSLVGEHIAHCVADALAPLGIGIDVDVDGGGGWNGLFWAVHPGGRAILDSVEARLALAPGKLAANRRVLGEFGNMAGATVFFVLDELRRARGEGEQRGCEWGVAVAFGPGVTVETMVLRAVHF</sequence>
<organism evidence="7 8">
    <name type="scientific">Oryza rufipogon</name>
    <name type="common">Brownbeard rice</name>
    <name type="synonym">Asian wild rice</name>
    <dbReference type="NCBI Taxonomy" id="4529"/>
    <lineage>
        <taxon>Eukaryota</taxon>
        <taxon>Viridiplantae</taxon>
        <taxon>Streptophyta</taxon>
        <taxon>Embryophyta</taxon>
        <taxon>Tracheophyta</taxon>
        <taxon>Spermatophyta</taxon>
        <taxon>Magnoliopsida</taxon>
        <taxon>Liliopsida</taxon>
        <taxon>Poales</taxon>
        <taxon>Poaceae</taxon>
        <taxon>BOP clade</taxon>
        <taxon>Oryzoideae</taxon>
        <taxon>Oryzeae</taxon>
        <taxon>Oryzinae</taxon>
        <taxon>Oryza</taxon>
    </lineage>
</organism>
<keyword evidence="3" id="KW-0012">Acyltransferase</keyword>
<accession>A0A0E0R986</accession>
<evidence type="ECO:0000256" key="2">
    <source>
        <dbReference type="PIRSR" id="PIRSR000451-1"/>
    </source>
</evidence>
<dbReference type="PANTHER" id="PTHR11877:SF47">
    <property type="entry name" value="OS11G0529900 PROTEIN"/>
    <property type="match status" value="1"/>
</dbReference>
<feature type="region of interest" description="Disordered" evidence="4">
    <location>
        <begin position="1"/>
        <end position="25"/>
    </location>
</feature>
<dbReference type="Gene3D" id="3.40.47.10">
    <property type="match status" value="2"/>
</dbReference>
<dbReference type="CDD" id="cd00831">
    <property type="entry name" value="CHS_like"/>
    <property type="match status" value="1"/>
</dbReference>
<dbReference type="GO" id="GO:0016747">
    <property type="term" value="F:acyltransferase activity, transferring groups other than amino-acyl groups"/>
    <property type="evidence" value="ECO:0007669"/>
    <property type="project" value="InterPro"/>
</dbReference>